<accession>A0A426S806</accession>
<feature type="transmembrane region" description="Helical" evidence="1">
    <location>
        <begin position="281"/>
        <end position="305"/>
    </location>
</feature>
<feature type="transmembrane region" description="Helical" evidence="1">
    <location>
        <begin position="228"/>
        <end position="249"/>
    </location>
</feature>
<comment type="caution">
    <text evidence="2">The sequence shown here is derived from an EMBL/GenBank/DDBJ whole genome shotgun (WGS) entry which is preliminary data.</text>
</comment>
<feature type="transmembrane region" description="Helical" evidence="1">
    <location>
        <begin position="21"/>
        <end position="43"/>
    </location>
</feature>
<dbReference type="EMBL" id="PDES01000006">
    <property type="protein sequence ID" value="RRQ86283.1"/>
    <property type="molecule type" value="Genomic_DNA"/>
</dbReference>
<dbReference type="Proteomes" id="UP000276379">
    <property type="component" value="Unassembled WGS sequence"/>
</dbReference>
<sequence length="323" mass="34852">MTSTLGTATAAPTRRLVHAPAFWWALTGIAFTLAGAAVLIPWAVHGVRSPHYGGDSISPARTIVTVTVQVLLVIALIACAVHLTRTSLRRGHLTLDAGIAAGFLIASWQSPLLDYRDITVVVNQHVAHVNSWGPYIPGWHPPHAELQIEAPIAVTGVGFGLLILWVWAQALAGRKIADRFPRWGPLRLWTVIVAAGIVTDALIEAAWLSTGIYSYAHAWTPVTLFAGHWYNIPLSAAFTATLFTTPFVVMRHLEQTRGTVPWIYRGAELASTARGQNIIRLLAGIGAGNTAAFVYLVLCVLWGLAGGPMPADTPSYLWPMNAR</sequence>
<evidence type="ECO:0000256" key="1">
    <source>
        <dbReference type="SAM" id="Phobius"/>
    </source>
</evidence>
<dbReference type="AlphaFoldDB" id="A0A426S806"/>
<dbReference type="RefSeq" id="WP_125213608.1">
    <property type="nucleotide sequence ID" value="NZ_PDES01000006.1"/>
</dbReference>
<keyword evidence="1" id="KW-0472">Membrane</keyword>
<protein>
    <recommendedName>
        <fullName evidence="4">Spirocyclase, AveC family</fullName>
    </recommendedName>
</protein>
<proteinExistence type="predicted"/>
<keyword evidence="1" id="KW-1133">Transmembrane helix</keyword>
<name>A0A426S806_9ACTN</name>
<feature type="transmembrane region" description="Helical" evidence="1">
    <location>
        <begin position="188"/>
        <end position="208"/>
    </location>
</feature>
<dbReference type="InterPro" id="IPR033459">
    <property type="entry name" value="AveC-like"/>
</dbReference>
<keyword evidence="1" id="KW-0812">Transmembrane</keyword>
<feature type="transmembrane region" description="Helical" evidence="1">
    <location>
        <begin position="63"/>
        <end position="81"/>
    </location>
</feature>
<reference evidence="2 3" key="1">
    <citation type="submission" date="2017-10" db="EMBL/GenBank/DDBJ databases">
        <title>Draft genome of actinobacteria isolated from guarana (Paullinia cupana (Mart.) Ducke.</title>
        <authorList>
            <person name="Siqueira K.A."/>
            <person name="Liotti R.G."/>
            <person name="Mendes T.A."/>
            <person name="Soares M.A."/>
        </authorList>
    </citation>
    <scope>NUCLEOTIDE SEQUENCE [LARGE SCALE GENOMIC DNA]</scope>
    <source>
        <strain evidence="2 3">199</strain>
    </source>
</reference>
<dbReference type="Pfam" id="PF17198">
    <property type="entry name" value="AveC_like"/>
    <property type="match status" value="1"/>
</dbReference>
<evidence type="ECO:0000313" key="2">
    <source>
        <dbReference type="EMBL" id="RRQ86283.1"/>
    </source>
</evidence>
<feature type="transmembrane region" description="Helical" evidence="1">
    <location>
        <begin position="93"/>
        <end position="110"/>
    </location>
</feature>
<organism evidence="2 3">
    <name type="scientific">Streptomyces griseofuscus</name>
    <dbReference type="NCBI Taxonomy" id="146922"/>
    <lineage>
        <taxon>Bacteria</taxon>
        <taxon>Bacillati</taxon>
        <taxon>Actinomycetota</taxon>
        <taxon>Actinomycetes</taxon>
        <taxon>Kitasatosporales</taxon>
        <taxon>Streptomycetaceae</taxon>
        <taxon>Streptomyces</taxon>
    </lineage>
</organism>
<evidence type="ECO:0008006" key="4">
    <source>
        <dbReference type="Google" id="ProtNLM"/>
    </source>
</evidence>
<gene>
    <name evidence="2" type="ORF">CQW44_15520</name>
</gene>
<evidence type="ECO:0000313" key="3">
    <source>
        <dbReference type="Proteomes" id="UP000276379"/>
    </source>
</evidence>
<keyword evidence="3" id="KW-1185">Reference proteome</keyword>
<feature type="transmembrane region" description="Helical" evidence="1">
    <location>
        <begin position="150"/>
        <end position="168"/>
    </location>
</feature>